<evidence type="ECO:0000313" key="3">
    <source>
        <dbReference type="Proteomes" id="UP000075683"/>
    </source>
</evidence>
<protein>
    <recommendedName>
        <fullName evidence="1">DUF3885 domain-containing protein</fullName>
    </recommendedName>
</protein>
<sequence length="49" mass="5967">MRLNEFMREKFPDLELNPPLFSDWPMGIRSESEVEGKREYESRNRAHLQ</sequence>
<evidence type="ECO:0000313" key="2">
    <source>
        <dbReference type="EMBL" id="KYD14372.1"/>
    </source>
</evidence>
<dbReference type="STRING" id="301148.B4135_2799"/>
<dbReference type="Pfam" id="PF13021">
    <property type="entry name" value="DUF3885"/>
    <property type="match status" value="1"/>
</dbReference>
<reference evidence="2 3" key="1">
    <citation type="submission" date="2016-01" db="EMBL/GenBank/DDBJ databases">
        <title>Draft Genome Sequences of Seven Thermophilic Sporeformers Isolated from Foods.</title>
        <authorList>
            <person name="Berendsen E.M."/>
            <person name="Wells-Bennik M.H."/>
            <person name="Krawcyk A.O."/>
            <person name="De Jong A."/>
            <person name="Holsappel S."/>
            <person name="Eijlander R.T."/>
            <person name="Kuipers O.P."/>
        </authorList>
    </citation>
    <scope>NUCLEOTIDE SEQUENCE [LARGE SCALE GENOMIC DNA]</scope>
    <source>
        <strain evidence="2 3">B4135</strain>
    </source>
</reference>
<comment type="caution">
    <text evidence="2">The sequence shown here is derived from an EMBL/GenBank/DDBJ whole genome shotgun (WGS) entry which is preliminary data.</text>
</comment>
<dbReference type="Proteomes" id="UP000075683">
    <property type="component" value="Unassembled WGS sequence"/>
</dbReference>
<dbReference type="AlphaFoldDB" id="A0A150LR87"/>
<evidence type="ECO:0000259" key="1">
    <source>
        <dbReference type="Pfam" id="PF13021"/>
    </source>
</evidence>
<dbReference type="InterPro" id="IPR024976">
    <property type="entry name" value="DUF3885"/>
</dbReference>
<accession>A0A150LR87</accession>
<organism evidence="2 3">
    <name type="scientific">Caldibacillus debilis</name>
    <dbReference type="NCBI Taxonomy" id="301148"/>
    <lineage>
        <taxon>Bacteria</taxon>
        <taxon>Bacillati</taxon>
        <taxon>Bacillota</taxon>
        <taxon>Bacilli</taxon>
        <taxon>Bacillales</taxon>
        <taxon>Bacillaceae</taxon>
        <taxon>Caldibacillus</taxon>
    </lineage>
</organism>
<dbReference type="EMBL" id="LQYT01000073">
    <property type="protein sequence ID" value="KYD14372.1"/>
    <property type="molecule type" value="Genomic_DNA"/>
</dbReference>
<proteinExistence type="predicted"/>
<feature type="domain" description="DUF3885" evidence="1">
    <location>
        <begin position="3"/>
        <end position="40"/>
    </location>
</feature>
<name>A0A150LR87_9BACI</name>
<gene>
    <name evidence="2" type="ORF">B4135_2799</name>
</gene>